<dbReference type="Proteomes" id="UP000016662">
    <property type="component" value="Unassembled WGS sequence"/>
</dbReference>
<protein>
    <submittedName>
        <fullName evidence="1">Uncharacterized protein</fullName>
    </submittedName>
</protein>
<organism evidence="1 2">
    <name type="scientific">Ruminococcus callidus ATCC 27760</name>
    <dbReference type="NCBI Taxonomy" id="411473"/>
    <lineage>
        <taxon>Bacteria</taxon>
        <taxon>Bacillati</taxon>
        <taxon>Bacillota</taxon>
        <taxon>Clostridia</taxon>
        <taxon>Eubacteriales</taxon>
        <taxon>Oscillospiraceae</taxon>
        <taxon>Ruminococcus</taxon>
    </lineage>
</organism>
<gene>
    <name evidence="1" type="ORF">RUMCAL_01371</name>
</gene>
<reference evidence="1 2" key="1">
    <citation type="submission" date="2013-07" db="EMBL/GenBank/DDBJ databases">
        <authorList>
            <person name="Weinstock G."/>
            <person name="Sodergren E."/>
            <person name="Wylie T."/>
            <person name="Fulton L."/>
            <person name="Fulton R."/>
            <person name="Fronick C."/>
            <person name="O'Laughlin M."/>
            <person name="Godfrey J."/>
            <person name="Miner T."/>
            <person name="Herter B."/>
            <person name="Appelbaum E."/>
            <person name="Cordes M."/>
            <person name="Lek S."/>
            <person name="Wollam A."/>
            <person name="Pepin K.H."/>
            <person name="Palsikar V.B."/>
            <person name="Mitreva M."/>
            <person name="Wilson R.K."/>
        </authorList>
    </citation>
    <scope>NUCLEOTIDE SEQUENCE [LARGE SCALE GENOMIC DNA]</scope>
    <source>
        <strain evidence="1 2">ATCC 27760</strain>
    </source>
</reference>
<dbReference type="AlphaFoldDB" id="U2KCI2"/>
<dbReference type="OrthoDB" id="1907071at2"/>
<dbReference type="HOGENOM" id="CLU_1903028_0_0_9"/>
<dbReference type="STRING" id="411473.RUMCAL_01371"/>
<dbReference type="EMBL" id="AWVF01000175">
    <property type="protein sequence ID" value="ERJ96236.1"/>
    <property type="molecule type" value="Genomic_DNA"/>
</dbReference>
<proteinExistence type="predicted"/>
<name>U2KCI2_9FIRM</name>
<accession>U2KCI2</accession>
<evidence type="ECO:0000313" key="1">
    <source>
        <dbReference type="EMBL" id="ERJ96236.1"/>
    </source>
</evidence>
<comment type="caution">
    <text evidence="1">The sequence shown here is derived from an EMBL/GenBank/DDBJ whole genome shotgun (WGS) entry which is preliminary data.</text>
</comment>
<keyword evidence="2" id="KW-1185">Reference proteome</keyword>
<evidence type="ECO:0000313" key="2">
    <source>
        <dbReference type="Proteomes" id="UP000016662"/>
    </source>
</evidence>
<dbReference type="eggNOG" id="ENOG5032UBA">
    <property type="taxonomic scope" value="Bacteria"/>
</dbReference>
<sequence>MPKTGDSFIVSLTPSQVAWGTYRNPTNRAPIQGEGYIAIPRNYAVAYKIYNSKNSFTGLGYNEFIATSSDGFINEELLLAQGNTEAGDPYAKNFDIKGDLKRLGAWFAYAGASAGSKVKVTFTSPTEVYLEII</sequence>
<dbReference type="RefSeq" id="WP_021682855.1">
    <property type="nucleotide sequence ID" value="NZ_KI260449.1"/>
</dbReference>